<feature type="signal peptide" evidence="1">
    <location>
        <begin position="1"/>
        <end position="18"/>
    </location>
</feature>
<dbReference type="AlphaFoldDB" id="A0A1M5LA27"/>
<dbReference type="EMBL" id="FQWH01000003">
    <property type="protein sequence ID" value="SHG61952.1"/>
    <property type="molecule type" value="Genomic_DNA"/>
</dbReference>
<gene>
    <name evidence="2" type="ORF">SAMN05444388_103395</name>
</gene>
<organism evidence="2 3">
    <name type="scientific">Flavobacterium johnsoniae</name>
    <name type="common">Cytophaga johnsonae</name>
    <dbReference type="NCBI Taxonomy" id="986"/>
    <lineage>
        <taxon>Bacteria</taxon>
        <taxon>Pseudomonadati</taxon>
        <taxon>Bacteroidota</taxon>
        <taxon>Flavobacteriia</taxon>
        <taxon>Flavobacteriales</taxon>
        <taxon>Flavobacteriaceae</taxon>
        <taxon>Flavobacterium</taxon>
    </lineage>
</organism>
<evidence type="ECO:0000313" key="2">
    <source>
        <dbReference type="EMBL" id="SHG61952.1"/>
    </source>
</evidence>
<protein>
    <submittedName>
        <fullName evidence="2">Uncharacterized protein</fullName>
    </submittedName>
</protein>
<proteinExistence type="predicted"/>
<reference evidence="2 3" key="1">
    <citation type="submission" date="2016-11" db="EMBL/GenBank/DDBJ databases">
        <authorList>
            <person name="Jaros S."/>
            <person name="Januszkiewicz K."/>
            <person name="Wedrychowicz H."/>
        </authorList>
    </citation>
    <scope>NUCLEOTIDE SEQUENCE [LARGE SCALE GENOMIC DNA]</scope>
    <source>
        <strain evidence="2 3">DSM 6792</strain>
    </source>
</reference>
<feature type="chain" id="PRO_5012206304" evidence="1">
    <location>
        <begin position="19"/>
        <end position="416"/>
    </location>
</feature>
<dbReference type="Proteomes" id="UP000184112">
    <property type="component" value="Unassembled WGS sequence"/>
</dbReference>
<keyword evidence="1" id="KW-0732">Signal</keyword>
<evidence type="ECO:0000313" key="3">
    <source>
        <dbReference type="Proteomes" id="UP000184112"/>
    </source>
</evidence>
<evidence type="ECO:0000256" key="1">
    <source>
        <dbReference type="SAM" id="SignalP"/>
    </source>
</evidence>
<dbReference type="PROSITE" id="PS51257">
    <property type="entry name" value="PROKAR_LIPOPROTEIN"/>
    <property type="match status" value="1"/>
</dbReference>
<dbReference type="RefSeq" id="WP_073409066.1">
    <property type="nucleotide sequence ID" value="NZ_FQWH01000003.1"/>
</dbReference>
<name>A0A1M5LA27_FLAJO</name>
<sequence>MKRYIKQIAALAMLVAFASCSSDDDVAMADNVGGSVAPQTASISRLDNNYNLPSKIYTKEGVTATKVEIYKNTAAASEVFVRGAKVSDATIADGVASFNTSTLGSFDVFPNTATPPQNIATTGTFSLLIVSTYSDGSTTTMPFTLTVGKGIVWKVYNDDGDLVTNATSGVTSFKIDDPTPVEIHYATVKKATTTIQSVVGEWRKNSDVTYSPLPDTYATTAGTIDIANIPYSTYGGLVAGDKITYRFKVTAGTQTDVISTTVTIADQTFGSSLDGSIANSASASKFSFLTGLSYDATNTANAEIEFADAFGIAKSGTTPIDFVKDNTLNYATTNLFKAEAAYNSVSKVTSLNNLNVGDVVVYKITRKVNFGTAAEPDIQPVLYTGILKVTDRVQGATSQELKFSFKEGVLSVAEED</sequence>
<accession>A0A1M5LA27</accession>